<dbReference type="SUPFAM" id="SSF82171">
    <property type="entry name" value="DPP6 N-terminal domain-like"/>
    <property type="match status" value="1"/>
</dbReference>
<accession>D7FQR6</accession>
<keyword evidence="7" id="KW-0378">Hydrolase</keyword>
<dbReference type="OrthoDB" id="416344at2759"/>
<dbReference type="GO" id="GO:0006508">
    <property type="term" value="P:proteolysis"/>
    <property type="evidence" value="ECO:0007669"/>
    <property type="project" value="InterPro"/>
</dbReference>
<dbReference type="PANTHER" id="PTHR42776:SF4">
    <property type="entry name" value="ACYLAMINO-ACID-RELEASING ENZYME"/>
    <property type="match status" value="1"/>
</dbReference>
<evidence type="ECO:0000256" key="1">
    <source>
        <dbReference type="ARBA" id="ARBA00000721"/>
    </source>
</evidence>
<dbReference type="GO" id="GO:0004252">
    <property type="term" value="F:serine-type endopeptidase activity"/>
    <property type="evidence" value="ECO:0007669"/>
    <property type="project" value="TreeGrafter"/>
</dbReference>
<evidence type="ECO:0000256" key="7">
    <source>
        <dbReference type="ARBA" id="ARBA00022801"/>
    </source>
</evidence>
<dbReference type="InterPro" id="IPR045550">
    <property type="entry name" value="AARE_N"/>
</dbReference>
<dbReference type="GO" id="GO:0008242">
    <property type="term" value="F:omega peptidase activity"/>
    <property type="evidence" value="ECO:0007669"/>
    <property type="project" value="UniProtKB-EC"/>
</dbReference>
<evidence type="ECO:0000313" key="11">
    <source>
        <dbReference type="EMBL" id="CBJ49173.1"/>
    </source>
</evidence>
<dbReference type="EMBL" id="FN648384">
    <property type="protein sequence ID" value="CBJ49173.1"/>
    <property type="molecule type" value="Genomic_DNA"/>
</dbReference>
<dbReference type="GO" id="GO:0005737">
    <property type="term" value="C:cytoplasm"/>
    <property type="evidence" value="ECO:0007669"/>
    <property type="project" value="UniProtKB-SubCell"/>
</dbReference>
<dbReference type="SUPFAM" id="SSF53474">
    <property type="entry name" value="alpha/beta-Hydrolases"/>
    <property type="match status" value="1"/>
</dbReference>
<dbReference type="PANTHER" id="PTHR42776">
    <property type="entry name" value="SERINE PEPTIDASE S9 FAMILY MEMBER"/>
    <property type="match status" value="1"/>
</dbReference>
<evidence type="ECO:0000256" key="2">
    <source>
        <dbReference type="ARBA" id="ARBA00004496"/>
    </source>
</evidence>
<dbReference type="Proteomes" id="UP000002630">
    <property type="component" value="Linkage Group LG02"/>
</dbReference>
<comment type="similarity">
    <text evidence="3">Belongs to the peptidase S9C family.</text>
</comment>
<evidence type="ECO:0000256" key="4">
    <source>
        <dbReference type="ARBA" id="ARBA00011881"/>
    </source>
</evidence>
<protein>
    <recommendedName>
        <fullName evidence="5">acylaminoacyl-peptidase</fullName>
        <ecNumber evidence="5">3.4.19.1</ecNumber>
    </recommendedName>
</protein>
<sequence length="785" mass="82847">MYAALYLDYTQHSSATRHQHTALHAHFFSPAGNKLRSFVHSYELAEGKWHRSSPFPLELIGAVAFKPSPSGKLLAIIREDSASGKDSTAKDAAYVIEIWSNEDGQLMDRIATAGVHGKIAGGTWFGGLNWSPDESTVVYVAQKKATETRSFFSKPQADKTETGSKSSPLPGEQFVYEEDWGEKYEGVSRLGLFLADIGGSGEVKEIPGISSTLTPGQPQFSKDGRHVVYTAWDCEPRKLGMIYCYQRPCKLYSAPVGSLLKSMDGEAAGGSGEEDSADAGKTTQQEGIDKQEQEEHTCLCPSWRLARSARFSPSGDSLVWLSREEGFDTHSGCFRLTSASWDPEKGALGSPPRTLVDVVAAPESSAAFPGLWVDDLPDACWTPDGGSIFLSSAWGSRQSVVKVDAETGEVGRVVRATAAAGQDPSTGDPKDASASVLAVGEAGVYVVASSPNSPGGFAVLPAAGGGPGNGEAVLGPAVGGVSVSSSIRVGRAQAAGVKRALDDAKWRVISVPVPGVDDEAGEPQQEQTIEAVLIMPPHQGGGGAKAAPLVVVPHGGPHGVMPTAFVPSYAFLSATQGFAVLHVNFRGSTGFGTTALESLPGRIGKQDVADVVAATKAALALEPEALDAARVGVVGGSHGGFLGAHLTAQHPEIFKATALRNPVTNIASMVTVSDIPDWCYVEALGCGKYNFDAFKTPTAEDLHEMWKASPVAHIDGVVAPTLVALGAKDRRVPHSQGLEWFHALRSRGVKTKLLVYPEDVHAIDMPASEADQWLNIVGWLKKHLA</sequence>
<keyword evidence="6" id="KW-0963">Cytoplasm</keyword>
<dbReference type="Pfam" id="PF00326">
    <property type="entry name" value="Peptidase_S9"/>
    <property type="match status" value="1"/>
</dbReference>
<reference evidence="11 12" key="1">
    <citation type="journal article" date="2010" name="Nature">
        <title>The Ectocarpus genome and the independent evolution of multicellularity in brown algae.</title>
        <authorList>
            <person name="Cock J.M."/>
            <person name="Sterck L."/>
            <person name="Rouze P."/>
            <person name="Scornet D."/>
            <person name="Allen A.E."/>
            <person name="Amoutzias G."/>
            <person name="Anthouard V."/>
            <person name="Artiguenave F."/>
            <person name="Aury J.M."/>
            <person name="Badger J.H."/>
            <person name="Beszteri B."/>
            <person name="Billiau K."/>
            <person name="Bonnet E."/>
            <person name="Bothwell J.H."/>
            <person name="Bowler C."/>
            <person name="Boyen C."/>
            <person name="Brownlee C."/>
            <person name="Carrano C.J."/>
            <person name="Charrier B."/>
            <person name="Cho G.Y."/>
            <person name="Coelho S.M."/>
            <person name="Collen J."/>
            <person name="Corre E."/>
            <person name="Da Silva C."/>
            <person name="Delage L."/>
            <person name="Delaroque N."/>
            <person name="Dittami S.M."/>
            <person name="Doulbeau S."/>
            <person name="Elias M."/>
            <person name="Farnham G."/>
            <person name="Gachon C.M."/>
            <person name="Gschloessl B."/>
            <person name="Heesch S."/>
            <person name="Jabbari K."/>
            <person name="Jubin C."/>
            <person name="Kawai H."/>
            <person name="Kimura K."/>
            <person name="Kloareg B."/>
            <person name="Kupper F.C."/>
            <person name="Lang D."/>
            <person name="Le Bail A."/>
            <person name="Leblanc C."/>
            <person name="Lerouge P."/>
            <person name="Lohr M."/>
            <person name="Lopez P.J."/>
            <person name="Martens C."/>
            <person name="Maumus F."/>
            <person name="Michel G."/>
            <person name="Miranda-Saavedra D."/>
            <person name="Morales J."/>
            <person name="Moreau H."/>
            <person name="Motomura T."/>
            <person name="Nagasato C."/>
            <person name="Napoli C.A."/>
            <person name="Nelson D.R."/>
            <person name="Nyvall-Collen P."/>
            <person name="Peters A.F."/>
            <person name="Pommier C."/>
            <person name="Potin P."/>
            <person name="Poulain J."/>
            <person name="Quesneville H."/>
            <person name="Read B."/>
            <person name="Rensing S.A."/>
            <person name="Ritter A."/>
            <person name="Rousvoal S."/>
            <person name="Samanta M."/>
            <person name="Samson G."/>
            <person name="Schroeder D.C."/>
            <person name="Segurens B."/>
            <person name="Strittmatter M."/>
            <person name="Tonon T."/>
            <person name="Tregear J.W."/>
            <person name="Valentin K."/>
            <person name="von Dassow P."/>
            <person name="Yamagishi T."/>
            <person name="Van de Peer Y."/>
            <person name="Wincker P."/>
        </authorList>
    </citation>
    <scope>NUCLEOTIDE SEQUENCE [LARGE SCALE GENOMIC DNA]</scope>
    <source>
        <strain evidence="12">Ec32 / CCAP1310/4</strain>
    </source>
</reference>
<dbReference type="Gene3D" id="3.40.50.1820">
    <property type="entry name" value="alpha/beta hydrolase"/>
    <property type="match status" value="1"/>
</dbReference>
<feature type="domain" description="Peptidase S9 prolyl oligopeptidase catalytic" evidence="9">
    <location>
        <begin position="570"/>
        <end position="784"/>
    </location>
</feature>
<gene>
    <name evidence="11" type="ORF">Esi_0207_0039</name>
</gene>
<feature type="region of interest" description="Disordered" evidence="8">
    <location>
        <begin position="150"/>
        <end position="172"/>
    </location>
</feature>
<dbReference type="Pfam" id="PF19283">
    <property type="entry name" value="APEH_N"/>
    <property type="match status" value="1"/>
</dbReference>
<comment type="catalytic activity">
    <reaction evidence="1">
        <text>Cleavage of an N-acetyl or N-formyl amino acid from the N-terminus of a polypeptide.</text>
        <dbReference type="EC" id="3.4.19.1"/>
    </reaction>
</comment>
<name>D7FQR6_ECTSI</name>
<evidence type="ECO:0000259" key="9">
    <source>
        <dbReference type="Pfam" id="PF00326"/>
    </source>
</evidence>
<feature type="region of interest" description="Disordered" evidence="8">
    <location>
        <begin position="264"/>
        <end position="295"/>
    </location>
</feature>
<dbReference type="eggNOG" id="KOG2100">
    <property type="taxonomic scope" value="Eukaryota"/>
</dbReference>
<evidence type="ECO:0000256" key="3">
    <source>
        <dbReference type="ARBA" id="ARBA00010040"/>
    </source>
</evidence>
<dbReference type="EMBL" id="FN649727">
    <property type="protein sequence ID" value="CBJ49173.1"/>
    <property type="molecule type" value="Genomic_DNA"/>
</dbReference>
<keyword evidence="12" id="KW-1185">Reference proteome</keyword>
<evidence type="ECO:0000256" key="6">
    <source>
        <dbReference type="ARBA" id="ARBA00022490"/>
    </source>
</evidence>
<organism evidence="11 12">
    <name type="scientific">Ectocarpus siliculosus</name>
    <name type="common">Brown alga</name>
    <name type="synonym">Conferva siliculosa</name>
    <dbReference type="NCBI Taxonomy" id="2880"/>
    <lineage>
        <taxon>Eukaryota</taxon>
        <taxon>Sar</taxon>
        <taxon>Stramenopiles</taxon>
        <taxon>Ochrophyta</taxon>
        <taxon>PX clade</taxon>
        <taxon>Phaeophyceae</taxon>
        <taxon>Ectocarpales</taxon>
        <taxon>Ectocarpaceae</taxon>
        <taxon>Ectocarpus</taxon>
    </lineage>
</organism>
<proteinExistence type="inferred from homology"/>
<dbReference type="MEROPS" id="S09.004"/>
<dbReference type="InterPro" id="IPR029058">
    <property type="entry name" value="AB_hydrolase_fold"/>
</dbReference>
<dbReference type="EC" id="3.4.19.1" evidence="5"/>
<evidence type="ECO:0000313" key="12">
    <source>
        <dbReference type="Proteomes" id="UP000002630"/>
    </source>
</evidence>
<comment type="subcellular location">
    <subcellularLocation>
        <location evidence="2">Cytoplasm</location>
    </subcellularLocation>
</comment>
<evidence type="ECO:0000259" key="10">
    <source>
        <dbReference type="Pfam" id="PF19283"/>
    </source>
</evidence>
<dbReference type="OMA" id="QEIATPF"/>
<dbReference type="InParanoid" id="D7FQR6"/>
<evidence type="ECO:0000256" key="8">
    <source>
        <dbReference type="SAM" id="MobiDB-lite"/>
    </source>
</evidence>
<feature type="domain" description="Acylamino-acid-releasing enzyme N-terminal" evidence="10">
    <location>
        <begin position="29"/>
        <end position="452"/>
    </location>
</feature>
<evidence type="ECO:0000256" key="5">
    <source>
        <dbReference type="ARBA" id="ARBA00012917"/>
    </source>
</evidence>
<dbReference type="InterPro" id="IPR001375">
    <property type="entry name" value="Peptidase_S9_cat"/>
</dbReference>
<comment type="subunit">
    <text evidence="4">Homotetramer.</text>
</comment>
<dbReference type="AlphaFoldDB" id="D7FQR6"/>
<dbReference type="STRING" id="2880.D7FQR6"/>